<keyword evidence="4" id="KW-1185">Reference proteome</keyword>
<dbReference type="InterPro" id="IPR013187">
    <property type="entry name" value="F-box-assoc_dom_typ3"/>
</dbReference>
<evidence type="ECO:0008006" key="5">
    <source>
        <dbReference type="Google" id="ProtNLM"/>
    </source>
</evidence>
<gene>
    <name evidence="3" type="ORF">QVD17_21621</name>
</gene>
<dbReference type="InterPro" id="IPR001810">
    <property type="entry name" value="F-box_dom"/>
</dbReference>
<dbReference type="Gene3D" id="1.20.1280.50">
    <property type="match status" value="1"/>
</dbReference>
<evidence type="ECO:0000313" key="3">
    <source>
        <dbReference type="EMBL" id="KAK1420212.1"/>
    </source>
</evidence>
<reference evidence="3" key="1">
    <citation type="journal article" date="2023" name="bioRxiv">
        <title>Improved chromosome-level genome assembly for marigold (Tagetes erecta).</title>
        <authorList>
            <person name="Jiang F."/>
            <person name="Yuan L."/>
            <person name="Wang S."/>
            <person name="Wang H."/>
            <person name="Xu D."/>
            <person name="Wang A."/>
            <person name="Fan W."/>
        </authorList>
    </citation>
    <scope>NUCLEOTIDE SEQUENCE</scope>
    <source>
        <strain evidence="3">WSJ</strain>
        <tissue evidence="3">Leaf</tissue>
    </source>
</reference>
<dbReference type="Pfam" id="PF08268">
    <property type="entry name" value="FBA_3"/>
    <property type="match status" value="1"/>
</dbReference>
<protein>
    <recommendedName>
        <fullName evidence="5">F-box domain-containing protein</fullName>
    </recommendedName>
</protein>
<dbReference type="SUPFAM" id="SSF81383">
    <property type="entry name" value="F-box domain"/>
    <property type="match status" value="1"/>
</dbReference>
<dbReference type="EMBL" id="JAUHHV010000006">
    <property type="protein sequence ID" value="KAK1420212.1"/>
    <property type="molecule type" value="Genomic_DNA"/>
</dbReference>
<dbReference type="Pfam" id="PF00646">
    <property type="entry name" value="F-box"/>
    <property type="match status" value="1"/>
</dbReference>
<dbReference type="Proteomes" id="UP001229421">
    <property type="component" value="Unassembled WGS sequence"/>
</dbReference>
<dbReference type="AlphaFoldDB" id="A0AAD8NT23"/>
<dbReference type="PANTHER" id="PTHR31672">
    <property type="entry name" value="BNACNNG10540D PROTEIN"/>
    <property type="match status" value="1"/>
</dbReference>
<feature type="domain" description="F-box" evidence="1">
    <location>
        <begin position="16"/>
        <end position="55"/>
    </location>
</feature>
<dbReference type="InterPro" id="IPR050796">
    <property type="entry name" value="SCF_F-box_component"/>
</dbReference>
<proteinExistence type="predicted"/>
<evidence type="ECO:0000259" key="2">
    <source>
        <dbReference type="Pfam" id="PF08268"/>
    </source>
</evidence>
<feature type="domain" description="F-box associated beta-propeller type 3" evidence="2">
    <location>
        <begin position="74"/>
        <end position="316"/>
    </location>
</feature>
<name>A0AAD8NT23_TARER</name>
<evidence type="ECO:0000313" key="4">
    <source>
        <dbReference type="Proteomes" id="UP001229421"/>
    </source>
</evidence>
<dbReference type="InterPro" id="IPR017451">
    <property type="entry name" value="F-box-assoc_interact_dom"/>
</dbReference>
<evidence type="ECO:0000259" key="1">
    <source>
        <dbReference type="Pfam" id="PF00646"/>
    </source>
</evidence>
<organism evidence="3 4">
    <name type="scientific">Tagetes erecta</name>
    <name type="common">African marigold</name>
    <dbReference type="NCBI Taxonomy" id="13708"/>
    <lineage>
        <taxon>Eukaryota</taxon>
        <taxon>Viridiplantae</taxon>
        <taxon>Streptophyta</taxon>
        <taxon>Embryophyta</taxon>
        <taxon>Tracheophyta</taxon>
        <taxon>Spermatophyta</taxon>
        <taxon>Magnoliopsida</taxon>
        <taxon>eudicotyledons</taxon>
        <taxon>Gunneridae</taxon>
        <taxon>Pentapetalae</taxon>
        <taxon>asterids</taxon>
        <taxon>campanulids</taxon>
        <taxon>Asterales</taxon>
        <taxon>Asteraceae</taxon>
        <taxon>Asteroideae</taxon>
        <taxon>Heliantheae alliance</taxon>
        <taxon>Tageteae</taxon>
        <taxon>Tagetes</taxon>
    </lineage>
</organism>
<comment type="caution">
    <text evidence="3">The sequence shown here is derived from an EMBL/GenBank/DDBJ whole genome shotgun (WGS) entry which is preliminary data.</text>
</comment>
<dbReference type="PANTHER" id="PTHR31672:SF13">
    <property type="entry name" value="F-BOX PROTEIN CPR30-LIKE"/>
    <property type="match status" value="1"/>
</dbReference>
<dbReference type="NCBIfam" id="TIGR01640">
    <property type="entry name" value="F_box_assoc_1"/>
    <property type="match status" value="1"/>
</dbReference>
<sequence length="400" mass="46937">MVTADLKSNLHDHAHDLPSEIIFFHILPRLPAKSVICFMSVSKQWQALLRSQIFKNMHLRHHTMITNHQKLILFSKQANFYTMDCEAPEEGLITACRDPPFQTHRDTTHLLSSFHGLVCIGVGVKASWDCYTHLDLIIWNPLTREHTTLSKPVDYYKECYKIKGGAFSLYYTSSDDDYKLLRVTNDNDCCYVYSLKHDSWRKVLVDGRRNIPNLFFQAWHPSIWLNEKLYFLTTLGIKFRFPATAYLISRFDTNTEKLIEIEPPPCIKDNPWAGIWSFSVLRGSVHLCLRYNYERPFPQEIQMWRMDGDAGGWTKVLTYKHVPLEAVLHDPMQMMRNGYWIMYFRIQAYFCKLDPDKYIQGDNMTMKIISSPPQVTFTTPFPKATYIETFVSPNRYINNL</sequence>
<accession>A0AAD8NT23</accession>
<dbReference type="InterPro" id="IPR036047">
    <property type="entry name" value="F-box-like_dom_sf"/>
</dbReference>